<name>A0ABX0RHX5_9GAMM</name>
<dbReference type="Proteomes" id="UP001515683">
    <property type="component" value="Unassembled WGS sequence"/>
</dbReference>
<reference evidence="2 3" key="1">
    <citation type="journal article" date="2019" name="bioRxiv">
        <title>Bacteria contribute to plant secondary compound degradation in a generalist herbivore system.</title>
        <authorList>
            <person name="Francoeur C.B."/>
            <person name="Khadempour L."/>
            <person name="Moreira-Soto R.D."/>
            <person name="Gotting K."/>
            <person name="Book A.J."/>
            <person name="Pinto-Tomas A.A."/>
            <person name="Keefover-Ring K."/>
            <person name="Currie C.R."/>
        </authorList>
    </citation>
    <scope>NUCLEOTIDE SEQUENCE [LARGE SCALE GENOMIC DNA]</scope>
    <source>
        <strain evidence="2">Acro-835</strain>
    </source>
</reference>
<sequence length="139" mass="15990">MNQWKKFIVAGFIVIVSIILADFSMQKRAEQPGGYSQANLWLYYFYTDKEIRDAPRVAHQYHFTFTAQDGAKPQDSSIVYSADANTADLADYLQSLGYIRFESEGAIGKWGREGELTPYFTLTREPVQRNVILTRTEFK</sequence>
<dbReference type="RefSeq" id="WP_167018648.1">
    <property type="nucleotide sequence ID" value="NZ_VWXF01000017.1"/>
</dbReference>
<feature type="transmembrane region" description="Helical" evidence="1">
    <location>
        <begin position="7"/>
        <end position="25"/>
    </location>
</feature>
<comment type="caution">
    <text evidence="2">The sequence shown here is derived from an EMBL/GenBank/DDBJ whole genome shotgun (WGS) entry which is preliminary data.</text>
</comment>
<protein>
    <submittedName>
        <fullName evidence="2">Uncharacterized protein</fullName>
    </submittedName>
</protein>
<gene>
    <name evidence="2" type="ORF">F3J40_24010</name>
</gene>
<keyword evidence="1" id="KW-0472">Membrane</keyword>
<evidence type="ECO:0000256" key="1">
    <source>
        <dbReference type="SAM" id="Phobius"/>
    </source>
</evidence>
<dbReference type="EMBL" id="VWXF01000017">
    <property type="protein sequence ID" value="NIF24642.1"/>
    <property type="molecule type" value="Genomic_DNA"/>
</dbReference>
<proteinExistence type="predicted"/>
<accession>A0ABX0RHX5</accession>
<keyword evidence="1" id="KW-0812">Transmembrane</keyword>
<evidence type="ECO:0000313" key="2">
    <source>
        <dbReference type="EMBL" id="NIF24642.1"/>
    </source>
</evidence>
<organism evidence="2 3">
    <name type="scientific">Candidatus Pantoea multigeneris</name>
    <dbReference type="NCBI Taxonomy" id="2608357"/>
    <lineage>
        <taxon>Bacteria</taxon>
        <taxon>Pseudomonadati</taxon>
        <taxon>Pseudomonadota</taxon>
        <taxon>Gammaproteobacteria</taxon>
        <taxon>Enterobacterales</taxon>
        <taxon>Erwiniaceae</taxon>
        <taxon>Pantoea</taxon>
    </lineage>
</organism>
<keyword evidence="1" id="KW-1133">Transmembrane helix</keyword>
<evidence type="ECO:0000313" key="3">
    <source>
        <dbReference type="Proteomes" id="UP001515683"/>
    </source>
</evidence>
<keyword evidence="3" id="KW-1185">Reference proteome</keyword>